<keyword evidence="5" id="KW-0393">Immunoglobulin domain</keyword>
<evidence type="ECO:0000256" key="8">
    <source>
        <dbReference type="SAM" id="SignalP"/>
    </source>
</evidence>
<feature type="compositionally biased region" description="Polar residues" evidence="6">
    <location>
        <begin position="586"/>
        <end position="597"/>
    </location>
</feature>
<evidence type="ECO:0000259" key="9">
    <source>
        <dbReference type="PROSITE" id="PS50835"/>
    </source>
</evidence>
<dbReference type="Pfam" id="PF08205">
    <property type="entry name" value="C2-set_2"/>
    <property type="match status" value="1"/>
</dbReference>
<dbReference type="OrthoDB" id="10028801at2759"/>
<evidence type="ECO:0000256" key="3">
    <source>
        <dbReference type="ARBA" id="ARBA00023157"/>
    </source>
</evidence>
<feature type="region of interest" description="Disordered" evidence="6">
    <location>
        <begin position="632"/>
        <end position="837"/>
    </location>
</feature>
<feature type="region of interest" description="Disordered" evidence="6">
    <location>
        <begin position="438"/>
        <end position="553"/>
    </location>
</feature>
<feature type="chain" id="PRO_5037917957" description="Ig-like domain-containing protein" evidence="8">
    <location>
        <begin position="25"/>
        <end position="955"/>
    </location>
</feature>
<organism evidence="10 11">
    <name type="scientific">Patiria miniata</name>
    <name type="common">Bat star</name>
    <name type="synonym">Asterina miniata</name>
    <dbReference type="NCBI Taxonomy" id="46514"/>
    <lineage>
        <taxon>Eukaryota</taxon>
        <taxon>Metazoa</taxon>
        <taxon>Echinodermata</taxon>
        <taxon>Eleutherozoa</taxon>
        <taxon>Asterozoa</taxon>
        <taxon>Asteroidea</taxon>
        <taxon>Valvatacea</taxon>
        <taxon>Valvatida</taxon>
        <taxon>Asterinidae</taxon>
        <taxon>Patiria</taxon>
    </lineage>
</organism>
<feature type="region of interest" description="Disordered" evidence="6">
    <location>
        <begin position="586"/>
        <end position="616"/>
    </location>
</feature>
<feature type="compositionally biased region" description="Basic and acidic residues" evidence="6">
    <location>
        <begin position="725"/>
        <end position="736"/>
    </location>
</feature>
<reference evidence="10" key="1">
    <citation type="submission" date="2022-11" db="UniProtKB">
        <authorList>
            <consortium name="EnsemblMetazoa"/>
        </authorList>
    </citation>
    <scope>IDENTIFICATION</scope>
</reference>
<feature type="transmembrane region" description="Helical" evidence="7">
    <location>
        <begin position="352"/>
        <end position="375"/>
    </location>
</feature>
<dbReference type="PANTHER" id="PTHR11640:SF31">
    <property type="entry name" value="IRREGULAR CHIASM C-ROUGHEST PROTEIN-RELATED"/>
    <property type="match status" value="1"/>
</dbReference>
<feature type="compositionally biased region" description="Polar residues" evidence="6">
    <location>
        <begin position="531"/>
        <end position="541"/>
    </location>
</feature>
<keyword evidence="8" id="KW-0732">Signal</keyword>
<evidence type="ECO:0000256" key="2">
    <source>
        <dbReference type="ARBA" id="ARBA00023136"/>
    </source>
</evidence>
<dbReference type="RefSeq" id="XP_038079433.1">
    <property type="nucleotide sequence ID" value="XM_038223505.1"/>
</dbReference>
<feature type="compositionally biased region" description="Polar residues" evidence="6">
    <location>
        <begin position="744"/>
        <end position="753"/>
    </location>
</feature>
<dbReference type="InterPro" id="IPR051275">
    <property type="entry name" value="Cell_adhesion_signaling"/>
</dbReference>
<protein>
    <recommendedName>
        <fullName evidence="9">Ig-like domain-containing protein</fullName>
    </recommendedName>
</protein>
<dbReference type="GO" id="GO:0098609">
    <property type="term" value="P:cell-cell adhesion"/>
    <property type="evidence" value="ECO:0007669"/>
    <property type="project" value="TreeGrafter"/>
</dbReference>
<keyword evidence="4" id="KW-0325">Glycoprotein</keyword>
<dbReference type="SMART" id="SM00409">
    <property type="entry name" value="IG"/>
    <property type="match status" value="2"/>
</dbReference>
<comment type="subcellular location">
    <subcellularLocation>
        <location evidence="1">Membrane</location>
        <topology evidence="1">Single-pass type I membrane protein</topology>
    </subcellularLocation>
</comment>
<dbReference type="AlphaFoldDB" id="A0A914BT09"/>
<dbReference type="Proteomes" id="UP000887568">
    <property type="component" value="Unplaced"/>
</dbReference>
<dbReference type="EnsemblMetazoa" id="XM_038223505.1">
    <property type="protein sequence ID" value="XP_038079433.1"/>
    <property type="gene ID" value="LOC119746519"/>
</dbReference>
<evidence type="ECO:0000256" key="4">
    <source>
        <dbReference type="ARBA" id="ARBA00023180"/>
    </source>
</evidence>
<proteinExistence type="predicted"/>
<dbReference type="Pfam" id="PF13927">
    <property type="entry name" value="Ig_3"/>
    <property type="match status" value="1"/>
</dbReference>
<name>A0A914BT09_PATMI</name>
<keyword evidence="2 7" id="KW-0472">Membrane</keyword>
<dbReference type="PANTHER" id="PTHR11640">
    <property type="entry name" value="NEPHRIN"/>
    <property type="match status" value="1"/>
</dbReference>
<dbReference type="GO" id="GO:0050839">
    <property type="term" value="F:cell adhesion molecule binding"/>
    <property type="evidence" value="ECO:0007669"/>
    <property type="project" value="TreeGrafter"/>
</dbReference>
<keyword evidence="7" id="KW-1133">Transmembrane helix</keyword>
<feature type="domain" description="Ig-like" evidence="9">
    <location>
        <begin position="21"/>
        <end position="131"/>
    </location>
</feature>
<evidence type="ECO:0000256" key="5">
    <source>
        <dbReference type="ARBA" id="ARBA00023319"/>
    </source>
</evidence>
<feature type="signal peptide" evidence="8">
    <location>
        <begin position="1"/>
        <end position="24"/>
    </location>
</feature>
<dbReference type="InterPro" id="IPR003599">
    <property type="entry name" value="Ig_sub"/>
</dbReference>
<dbReference type="InterPro" id="IPR013162">
    <property type="entry name" value="CD80_C2-set"/>
</dbReference>
<feature type="region of interest" description="Disordered" evidence="6">
    <location>
        <begin position="852"/>
        <end position="879"/>
    </location>
</feature>
<evidence type="ECO:0000256" key="1">
    <source>
        <dbReference type="ARBA" id="ARBA00004479"/>
    </source>
</evidence>
<accession>A0A914BT09</accession>
<feature type="compositionally biased region" description="Polar residues" evidence="6">
    <location>
        <begin position="766"/>
        <end position="779"/>
    </location>
</feature>
<dbReference type="GO" id="GO:0005886">
    <property type="term" value="C:plasma membrane"/>
    <property type="evidence" value="ECO:0007669"/>
    <property type="project" value="TreeGrafter"/>
</dbReference>
<feature type="domain" description="Ig-like" evidence="9">
    <location>
        <begin position="142"/>
        <end position="235"/>
    </location>
</feature>
<dbReference type="GeneID" id="119746519"/>
<dbReference type="CDD" id="cd00096">
    <property type="entry name" value="Ig"/>
    <property type="match status" value="1"/>
</dbReference>
<evidence type="ECO:0000256" key="6">
    <source>
        <dbReference type="SAM" id="MobiDB-lite"/>
    </source>
</evidence>
<evidence type="ECO:0000313" key="10">
    <source>
        <dbReference type="EnsemblMetazoa" id="XP_038079433.1"/>
    </source>
</evidence>
<dbReference type="SUPFAM" id="SSF48726">
    <property type="entry name" value="Immunoglobulin"/>
    <property type="match status" value="2"/>
</dbReference>
<dbReference type="InterPro" id="IPR013783">
    <property type="entry name" value="Ig-like_fold"/>
</dbReference>
<dbReference type="GO" id="GO:0005911">
    <property type="term" value="C:cell-cell junction"/>
    <property type="evidence" value="ECO:0007669"/>
    <property type="project" value="TreeGrafter"/>
</dbReference>
<keyword evidence="7" id="KW-0812">Transmembrane</keyword>
<sequence length="955" mass="105221">MAVRVCWYGIFVGVLLLVSYPVDGDVTVQVDASTSHPMEGHSTSLSCRVRSMNQSQVIVWSKDRRSITWGDTMGQMMSSRFELDMESRNTSEGMLTSYILTINDVTRDDDGSYECEVLQENDGYGYSAMASKAVHLSVLYFPSSVYPYCSLNGSQTLLTGTELTVTCTSEVGNPQIISEWMTGDDTVPSPMYRNVESSSMMVSELAFTASHDLQGATFVCRVTSEAYPETYRTCSLGPLRIMDWPVVDVTRSLERVTEGADIHFLCSTDPVMPSLNWETIPSIDPERLNVMDGGAILTVKNVQLGDNMTSVICRVPYRDTYVENRSTLILPAKPHVEPTPSLHATSELCVSWFAAFLFTVVISFVLCIIIVRLLMKIKLLTYKLNNSKTVERGRESVRSVDTGTSRSLKKDSVLTWPASLRSSSSNWSMRSDKELKDQRRQSWVYMPPPGDDLSSAMAEPTTYTELSPDPADRTKSYRKPRKTVSLQGIHLSDSDYYVTPNSHSKPMAKSASASPQKNYKKSGKAVIRASPTKTPTSQPGKNSKRGDIGTVSERVPMRQSSVIEMSSYMDLDEQTKDLSPKRQTYQALQKTPNSSRYVSKPLKSSLKKTTEKASSVKKFSADDMMGDSGIYGESGLYMKQGEGDIPSTDSEISKPAQRQNSMMGESASYMPLGTVKSKRATAQSSRNRRSGTLSSESSTDARDTRSGYEVPPDAGTTDDYMGEAVYEKSLDTKDGGKGPARGQSRASLSSSAPMPNPSARGRKGADSTSCESPFSSENGKNPVYFTLEQDNYGADISSESESYQGPETFDRNPTGKPAKSAPARKHSSTSETSYLDLTDADGEIKGYMDMTKAKPKQLKAPSTVTKMPPKAVKVQPKITKQVSLSDSECSSNGYYLPMEGDQRVSEYAVPPSNQLKQLVRESDQKDVIGSMESHAVPRVERKLRKKGGWGRIFKK</sequence>
<evidence type="ECO:0000256" key="7">
    <source>
        <dbReference type="SAM" id="Phobius"/>
    </source>
</evidence>
<evidence type="ECO:0000313" key="11">
    <source>
        <dbReference type="Proteomes" id="UP000887568"/>
    </source>
</evidence>
<keyword evidence="3" id="KW-1015">Disulfide bond</keyword>
<keyword evidence="11" id="KW-1185">Reference proteome</keyword>
<dbReference type="InterPro" id="IPR007110">
    <property type="entry name" value="Ig-like_dom"/>
</dbReference>
<dbReference type="PROSITE" id="PS50835">
    <property type="entry name" value="IG_LIKE"/>
    <property type="match status" value="2"/>
</dbReference>
<feature type="compositionally biased region" description="Polar residues" evidence="6">
    <location>
        <begin position="680"/>
        <end position="698"/>
    </location>
</feature>
<feature type="compositionally biased region" description="Low complexity" evidence="6">
    <location>
        <begin position="502"/>
        <end position="517"/>
    </location>
</feature>
<dbReference type="Gene3D" id="2.60.40.10">
    <property type="entry name" value="Immunoglobulins"/>
    <property type="match status" value="2"/>
</dbReference>
<dbReference type="InterPro" id="IPR036179">
    <property type="entry name" value="Ig-like_dom_sf"/>
</dbReference>